<dbReference type="InterPro" id="IPR050542">
    <property type="entry name" value="Glycosyl_Hydrlase18_Chitinase"/>
</dbReference>
<keyword evidence="11" id="KW-0326">Glycosidase</keyword>
<evidence type="ECO:0000256" key="6">
    <source>
        <dbReference type="ARBA" id="ARBA00022729"/>
    </source>
</evidence>
<feature type="signal peptide" evidence="14">
    <location>
        <begin position="1"/>
        <end position="26"/>
    </location>
</feature>
<evidence type="ECO:0000256" key="10">
    <source>
        <dbReference type="ARBA" id="ARBA00023277"/>
    </source>
</evidence>
<evidence type="ECO:0000256" key="8">
    <source>
        <dbReference type="ARBA" id="ARBA00023024"/>
    </source>
</evidence>
<dbReference type="GO" id="GO:0006032">
    <property type="term" value="P:chitin catabolic process"/>
    <property type="evidence" value="ECO:0007669"/>
    <property type="project" value="UniProtKB-KW"/>
</dbReference>
<dbReference type="InterPro" id="IPR017853">
    <property type="entry name" value="GH"/>
</dbReference>
<evidence type="ECO:0000256" key="12">
    <source>
        <dbReference type="ARBA" id="ARBA00023326"/>
    </source>
</evidence>
<keyword evidence="16" id="KW-1185">Reference proteome</keyword>
<dbReference type="Pfam" id="PF00704">
    <property type="entry name" value="Glyco_hydro_18"/>
    <property type="match status" value="2"/>
</dbReference>
<evidence type="ECO:0000256" key="4">
    <source>
        <dbReference type="ARBA" id="ARBA00012729"/>
    </source>
</evidence>
<dbReference type="GO" id="GO:0005576">
    <property type="term" value="C:extracellular region"/>
    <property type="evidence" value="ECO:0007669"/>
    <property type="project" value="UniProtKB-SubCell"/>
</dbReference>
<gene>
    <name evidence="17" type="primary">LOC113690174</name>
</gene>
<evidence type="ECO:0000256" key="13">
    <source>
        <dbReference type="ARBA" id="ARBA00059418"/>
    </source>
</evidence>
<dbReference type="PANTHER" id="PTHR45708">
    <property type="entry name" value="ENDOCHITINASE"/>
    <property type="match status" value="1"/>
</dbReference>
<dbReference type="InterPro" id="IPR045321">
    <property type="entry name" value="Cts1-like"/>
</dbReference>
<keyword evidence="5" id="KW-0964">Secreted</keyword>
<evidence type="ECO:0000256" key="5">
    <source>
        <dbReference type="ARBA" id="ARBA00022525"/>
    </source>
</evidence>
<reference evidence="17" key="2">
    <citation type="submission" date="2025-08" db="UniProtKB">
        <authorList>
            <consortium name="RefSeq"/>
        </authorList>
    </citation>
    <scope>IDENTIFICATION</scope>
    <source>
        <tissue evidence="17">Leaves</tissue>
    </source>
</reference>
<dbReference type="RefSeq" id="XP_027063803.1">
    <property type="nucleotide sequence ID" value="XM_027208002.2"/>
</dbReference>
<feature type="domain" description="GH18" evidence="15">
    <location>
        <begin position="299"/>
        <end position="564"/>
    </location>
</feature>
<dbReference type="InterPro" id="IPR001223">
    <property type="entry name" value="Glyco_hydro18_cat"/>
</dbReference>
<keyword evidence="6 14" id="KW-0732">Signal</keyword>
<dbReference type="EC" id="3.2.1.14" evidence="4"/>
<dbReference type="GO" id="GO:0008843">
    <property type="term" value="F:endochitinase activity"/>
    <property type="evidence" value="ECO:0007669"/>
    <property type="project" value="UniProtKB-EC"/>
</dbReference>
<evidence type="ECO:0000256" key="11">
    <source>
        <dbReference type="ARBA" id="ARBA00023295"/>
    </source>
</evidence>
<evidence type="ECO:0000313" key="16">
    <source>
        <dbReference type="Proteomes" id="UP001652660"/>
    </source>
</evidence>
<evidence type="ECO:0000256" key="1">
    <source>
        <dbReference type="ARBA" id="ARBA00000822"/>
    </source>
</evidence>
<protein>
    <recommendedName>
        <fullName evidence="4">chitinase</fullName>
        <ecNumber evidence="4">3.2.1.14</ecNumber>
    </recommendedName>
</protein>
<dbReference type="Gene3D" id="3.20.20.80">
    <property type="entry name" value="Glycosidases"/>
    <property type="match status" value="2"/>
</dbReference>
<feature type="chain" id="PRO_5028410529" description="chitinase" evidence="14">
    <location>
        <begin position="27"/>
        <end position="572"/>
    </location>
</feature>
<keyword evidence="9" id="KW-1015">Disulfide bond</keyword>
<keyword evidence="7" id="KW-0378">Hydrolase</keyword>
<feature type="domain" description="GH18" evidence="15">
    <location>
        <begin position="27"/>
        <end position="292"/>
    </location>
</feature>
<comment type="similarity">
    <text evidence="3">Belongs to the glycosyl hydrolase 18 family. Chitinase class II subfamily.</text>
</comment>
<evidence type="ECO:0000256" key="7">
    <source>
        <dbReference type="ARBA" id="ARBA00022801"/>
    </source>
</evidence>
<accession>A0A6P6SC98</accession>
<keyword evidence="12" id="KW-0624">Polysaccharide degradation</keyword>
<dbReference type="AlphaFoldDB" id="A0A6P6SC98"/>
<reference evidence="16" key="1">
    <citation type="journal article" date="2025" name="Foods">
        <title>Unveiling the Microbial Signatures of Arabica Coffee Cherries: Insights into Ripeness Specific Diversity, Functional Traits, and Implications for Quality and Safety.</title>
        <authorList>
            <consortium name="RefSeq"/>
            <person name="Tenea G.N."/>
            <person name="Cifuentes V."/>
            <person name="Reyes P."/>
            <person name="Cevallos-Vallejos M."/>
        </authorList>
    </citation>
    <scope>NUCLEOTIDE SEQUENCE [LARGE SCALE GENOMIC DNA]</scope>
</reference>
<evidence type="ECO:0000256" key="2">
    <source>
        <dbReference type="ARBA" id="ARBA00004613"/>
    </source>
</evidence>
<proteinExistence type="inferred from homology"/>
<dbReference type="SUPFAM" id="SSF51445">
    <property type="entry name" value="(Trans)glycosidases"/>
    <property type="match status" value="2"/>
</dbReference>
<evidence type="ECO:0000256" key="9">
    <source>
        <dbReference type="ARBA" id="ARBA00023157"/>
    </source>
</evidence>
<comment type="function">
    <text evidence="13">This protein functions as a defense against chitin containing fungal pathogens.</text>
</comment>
<dbReference type="Proteomes" id="UP001652660">
    <property type="component" value="Chromosome 5c"/>
</dbReference>
<comment type="catalytic activity">
    <reaction evidence="1">
        <text>Random endo-hydrolysis of N-acetyl-beta-D-glucosaminide (1-&gt;4)-beta-linkages in chitin and chitodextrins.</text>
        <dbReference type="EC" id="3.2.1.14"/>
    </reaction>
</comment>
<sequence>MAIPLQLLFLPITFLLMTSLIRFSQAAGIATYWGQNTTEGSLVDTCRKGTYDYVNIAFLINYGGGQTPQLNIAGHSLNSSEIETCQGLGIKVFLSLGGAANLSSSDDAQQVASYIWNEFLGGNESDSRPLGNAVLDGVDFHIQAGKADYLADLVQALSKYNTPERKLVYLSAAPECFIPDYFLDAAIKTGHFDYVWVEFFNNPPCEYTPGNTSPLFDSWDRWASYPGINTLFLGVPADPAVSPSGGYIPPQVLIDEVLPFVQNYSNYGGVMVWDHAHDLNYSETIRPYVNKSQIQPVNAGIATYWGQNTTEGSLVDTCRKGTYDYVNIAFLINYGGGQTPQLNIAGHSLNSSEIETCQGLGIKVFLSLGGAANLSSSDDAQQVASYIWNEFLGGNESDSRPLGNAVLDGVDFHIQAGKADYLADLVQALSKYNTPERKLVYLSAAPECFIPDYFLDAAIKTGHFDYVWVEFFNNPPCEYTPGNTSPLFDSWDSWASYPGINTLFLGVPADPAVSPSGGYIPPQVLIDEVLPFVQNYSSYGGVMVWDHAHDLNYSETIRPYVSKSQIQYYAAI</sequence>
<evidence type="ECO:0000256" key="14">
    <source>
        <dbReference type="SAM" id="SignalP"/>
    </source>
</evidence>
<dbReference type="CDD" id="cd02877">
    <property type="entry name" value="GH18_hevamine_XipI_class_III"/>
    <property type="match status" value="2"/>
</dbReference>
<dbReference type="GO" id="GO:0000272">
    <property type="term" value="P:polysaccharide catabolic process"/>
    <property type="evidence" value="ECO:0007669"/>
    <property type="project" value="UniProtKB-KW"/>
</dbReference>
<comment type="subcellular location">
    <subcellularLocation>
        <location evidence="2">Secreted</location>
    </subcellularLocation>
</comment>
<dbReference type="FunFam" id="3.20.20.80:FF:000015">
    <property type="entry name" value="Acidic endochitinase SE2"/>
    <property type="match status" value="2"/>
</dbReference>
<dbReference type="PROSITE" id="PS51910">
    <property type="entry name" value="GH18_2"/>
    <property type="match status" value="2"/>
</dbReference>
<organism evidence="16 17">
    <name type="scientific">Coffea arabica</name>
    <name type="common">Arabian coffee</name>
    <dbReference type="NCBI Taxonomy" id="13443"/>
    <lineage>
        <taxon>Eukaryota</taxon>
        <taxon>Viridiplantae</taxon>
        <taxon>Streptophyta</taxon>
        <taxon>Embryophyta</taxon>
        <taxon>Tracheophyta</taxon>
        <taxon>Spermatophyta</taxon>
        <taxon>Magnoliopsida</taxon>
        <taxon>eudicotyledons</taxon>
        <taxon>Gunneridae</taxon>
        <taxon>Pentapetalae</taxon>
        <taxon>asterids</taxon>
        <taxon>lamiids</taxon>
        <taxon>Gentianales</taxon>
        <taxon>Rubiaceae</taxon>
        <taxon>Ixoroideae</taxon>
        <taxon>Gardenieae complex</taxon>
        <taxon>Bertiereae - Coffeeae clade</taxon>
        <taxon>Coffeeae</taxon>
        <taxon>Coffea</taxon>
    </lineage>
</organism>
<name>A0A6P6SC98_COFAR</name>
<dbReference type="OrthoDB" id="6020543at2759"/>
<keyword evidence="8" id="KW-0146">Chitin degradation</keyword>
<keyword evidence="10" id="KW-0119">Carbohydrate metabolism</keyword>
<dbReference type="GeneID" id="113690174"/>
<evidence type="ECO:0000256" key="3">
    <source>
        <dbReference type="ARBA" id="ARBA00009121"/>
    </source>
</evidence>
<evidence type="ECO:0000313" key="17">
    <source>
        <dbReference type="RefSeq" id="XP_027063803.1"/>
    </source>
</evidence>
<dbReference type="PANTHER" id="PTHR45708:SF22">
    <property type="entry name" value="ACIDIC ENDOCHITINASE"/>
    <property type="match status" value="1"/>
</dbReference>
<evidence type="ECO:0000259" key="15">
    <source>
        <dbReference type="PROSITE" id="PS51910"/>
    </source>
</evidence>